<evidence type="ECO:0000313" key="2">
    <source>
        <dbReference type="EMBL" id="UOE41548.1"/>
    </source>
</evidence>
<dbReference type="InterPro" id="IPR029468">
    <property type="entry name" value="O-ag_pol_Wzy"/>
</dbReference>
<dbReference type="NCBIfam" id="TIGR04370">
    <property type="entry name" value="glyco_rpt_poly"/>
    <property type="match status" value="1"/>
</dbReference>
<evidence type="ECO:0000256" key="1">
    <source>
        <dbReference type="SAM" id="Phobius"/>
    </source>
</evidence>
<keyword evidence="1" id="KW-0472">Membrane</keyword>
<feature type="transmembrane region" description="Helical" evidence="1">
    <location>
        <begin position="5"/>
        <end position="22"/>
    </location>
</feature>
<feature type="transmembrane region" description="Helical" evidence="1">
    <location>
        <begin position="28"/>
        <end position="46"/>
    </location>
</feature>
<keyword evidence="1" id="KW-1133">Transmembrane helix</keyword>
<feature type="transmembrane region" description="Helical" evidence="1">
    <location>
        <begin position="97"/>
        <end position="117"/>
    </location>
</feature>
<feature type="transmembrane region" description="Helical" evidence="1">
    <location>
        <begin position="58"/>
        <end position="77"/>
    </location>
</feature>
<feature type="transmembrane region" description="Helical" evidence="1">
    <location>
        <begin position="232"/>
        <end position="249"/>
    </location>
</feature>
<evidence type="ECO:0000313" key="3">
    <source>
        <dbReference type="Proteomes" id="UP000831460"/>
    </source>
</evidence>
<reference evidence="2 3" key="1">
    <citation type="submission" date="2022-03" db="EMBL/GenBank/DDBJ databases">
        <title>Chryseobacterium sp. isolated from particulate matters in swine house.</title>
        <authorList>
            <person name="Won M."/>
            <person name="Kim S.-J."/>
            <person name="Kwon S.-W."/>
        </authorList>
    </citation>
    <scope>NUCLEOTIDE SEQUENCE [LARGE SCALE GENOMIC DNA]</scope>
    <source>
        <strain evidence="2 3">SC2-2</strain>
    </source>
</reference>
<dbReference type="Pfam" id="PF14296">
    <property type="entry name" value="O-ag_pol_Wzy"/>
    <property type="match status" value="1"/>
</dbReference>
<organism evidence="2 3">
    <name type="scientific">Chryseobacterium suipulveris</name>
    <dbReference type="NCBI Taxonomy" id="2929800"/>
    <lineage>
        <taxon>Bacteria</taxon>
        <taxon>Pseudomonadati</taxon>
        <taxon>Bacteroidota</taxon>
        <taxon>Flavobacteriia</taxon>
        <taxon>Flavobacteriales</taxon>
        <taxon>Weeksellaceae</taxon>
        <taxon>Chryseobacterium group</taxon>
        <taxon>Chryseobacterium</taxon>
    </lineage>
</organism>
<feature type="transmembrane region" description="Helical" evidence="1">
    <location>
        <begin position="358"/>
        <end position="384"/>
    </location>
</feature>
<keyword evidence="3" id="KW-1185">Reference proteome</keyword>
<feature type="transmembrane region" description="Helical" evidence="1">
    <location>
        <begin position="396"/>
        <end position="415"/>
    </location>
</feature>
<feature type="transmembrane region" description="Helical" evidence="1">
    <location>
        <begin position="256"/>
        <end position="276"/>
    </location>
</feature>
<feature type="transmembrane region" description="Helical" evidence="1">
    <location>
        <begin position="177"/>
        <end position="196"/>
    </location>
</feature>
<keyword evidence="1" id="KW-0812">Transmembrane</keyword>
<protein>
    <submittedName>
        <fullName evidence="2">Oligosaccharide repeat unit polymerase</fullName>
    </submittedName>
</protein>
<sequence>MDKIVAIIILIFGIAIFSYAPLKYDYGYSVFCGVAYVVIILLYNLVRKKANYFDFDSLFFFTFFFVTLYYPIFMFETDATRYVFFLFQFDTDVIPRSSALAVLGMAAYVFGSLLVFPKSNKQEDSNEKKSGRLVKTKKFYYIALILFILYIATGGYFELRAVYFGGVYEANPVSKYINLFYPAFLFAGIICDFYNAKIISPNKFRFRKISIIAYITILVIVLGLLFAGSRTIPLQVILMILGLYSLLYKKVNLIRFLGFILIGLITMFSVVILRGYQQDSKTSGADIVMDLIINNRNNFLAIEQVRDNGYTYGESMLSQFVAPIPFFQNLLLSSGYKEQELSSQKLFTFITLGELDKFYGIGTTIIADVYIAFGVIGAIFFMSFLGYTINKNRIKANNSIFALTAYAIFISYSIYLARAEYFFFMRYLIWTLMIVLLATKKFRFN</sequence>
<accession>A0ABY4BV19</accession>
<proteinExistence type="predicted"/>
<dbReference type="RefSeq" id="WP_243550358.1">
    <property type="nucleotide sequence ID" value="NZ_CP094532.1"/>
</dbReference>
<dbReference type="Proteomes" id="UP000831460">
    <property type="component" value="Chromosome"/>
</dbReference>
<feature type="transmembrane region" description="Helical" evidence="1">
    <location>
        <begin position="421"/>
        <end position="439"/>
    </location>
</feature>
<dbReference type="EMBL" id="CP094532">
    <property type="protein sequence ID" value="UOE41548.1"/>
    <property type="molecule type" value="Genomic_DNA"/>
</dbReference>
<feature type="transmembrane region" description="Helical" evidence="1">
    <location>
        <begin position="208"/>
        <end position="226"/>
    </location>
</feature>
<gene>
    <name evidence="2" type="ORF">MTP09_02595</name>
</gene>
<name>A0ABY4BV19_9FLAO</name>
<feature type="transmembrane region" description="Helical" evidence="1">
    <location>
        <begin position="138"/>
        <end position="157"/>
    </location>
</feature>